<dbReference type="Proteomes" id="UP000639403">
    <property type="component" value="Unassembled WGS sequence"/>
</dbReference>
<comment type="caution">
    <text evidence="2">The sequence shown here is derived from an EMBL/GenBank/DDBJ whole genome shotgun (WGS) entry which is preliminary data.</text>
</comment>
<feature type="region of interest" description="Disordered" evidence="1">
    <location>
        <begin position="237"/>
        <end position="283"/>
    </location>
</feature>
<name>A0A8H7PA87_9APHY</name>
<protein>
    <submittedName>
        <fullName evidence="2">Uncharacterized protein</fullName>
    </submittedName>
</protein>
<reference evidence="2" key="1">
    <citation type="submission" date="2020-11" db="EMBL/GenBank/DDBJ databases">
        <authorList>
            <person name="Koelle M."/>
            <person name="Horta M.A.C."/>
            <person name="Nowrousian M."/>
            <person name="Ohm R.A."/>
            <person name="Benz P."/>
            <person name="Pilgard A."/>
        </authorList>
    </citation>
    <scope>NUCLEOTIDE SEQUENCE</scope>
    <source>
        <strain evidence="2">FPRL280</strain>
    </source>
</reference>
<feature type="compositionally biased region" description="Polar residues" evidence="1">
    <location>
        <begin position="247"/>
        <end position="257"/>
    </location>
</feature>
<feature type="region of interest" description="Disordered" evidence="1">
    <location>
        <begin position="171"/>
        <end position="202"/>
    </location>
</feature>
<feature type="compositionally biased region" description="Basic and acidic residues" evidence="1">
    <location>
        <begin position="76"/>
        <end position="86"/>
    </location>
</feature>
<dbReference type="EMBL" id="JADOXO010000007">
    <property type="protein sequence ID" value="KAF9820859.1"/>
    <property type="molecule type" value="Genomic_DNA"/>
</dbReference>
<dbReference type="AlphaFoldDB" id="A0A8H7PA87"/>
<feature type="compositionally biased region" description="Basic and acidic residues" evidence="1">
    <location>
        <begin position="237"/>
        <end position="246"/>
    </location>
</feature>
<feature type="region of interest" description="Disordered" evidence="1">
    <location>
        <begin position="49"/>
        <end position="86"/>
    </location>
</feature>
<organism evidence="2 3">
    <name type="scientific">Rhodonia placenta</name>
    <dbReference type="NCBI Taxonomy" id="104341"/>
    <lineage>
        <taxon>Eukaryota</taxon>
        <taxon>Fungi</taxon>
        <taxon>Dikarya</taxon>
        <taxon>Basidiomycota</taxon>
        <taxon>Agaricomycotina</taxon>
        <taxon>Agaricomycetes</taxon>
        <taxon>Polyporales</taxon>
        <taxon>Adustoporiaceae</taxon>
        <taxon>Rhodonia</taxon>
    </lineage>
</organism>
<gene>
    <name evidence="2" type="ORF">IEO21_01086</name>
</gene>
<sequence>MSSSATKMVDHAKLSDFFSRLASGSSIEYHSLAKDIGVGSRKMSSFKPSTPVASSVASEHIHRRVAPPARPTPKADAARRDAAPAKATLTEKHQFTFKLMIHSLYTISEFAKMVTDVLTDSQSRFQPLPPSMRERKPSLSPLSLDTEAALRALKKRRVAAAQKHDTVATFLESPSPQTPPLSPTDSLFSENSSICSPKTPRSNRNDMVLVSPSAAFDEEEVLDYVRGLVEERLTASKHALADETEKQSSSSLATSTRAKAAGEGVHGLPPPLRPSMKRRLSFD</sequence>
<evidence type="ECO:0000313" key="2">
    <source>
        <dbReference type="EMBL" id="KAF9820859.1"/>
    </source>
</evidence>
<proteinExistence type="predicted"/>
<evidence type="ECO:0000256" key="1">
    <source>
        <dbReference type="SAM" id="MobiDB-lite"/>
    </source>
</evidence>
<evidence type="ECO:0000313" key="3">
    <source>
        <dbReference type="Proteomes" id="UP000639403"/>
    </source>
</evidence>
<accession>A0A8H7PA87</accession>
<reference evidence="2" key="2">
    <citation type="journal article" name="Front. Microbiol.">
        <title>Degradative Capacity of Two Strains of Rhodonia placenta: From Phenotype to Genotype.</title>
        <authorList>
            <person name="Kolle M."/>
            <person name="Horta M.A.C."/>
            <person name="Nowrousian M."/>
            <person name="Ohm R.A."/>
            <person name="Benz J.P."/>
            <person name="Pilgard A."/>
        </authorList>
    </citation>
    <scope>NUCLEOTIDE SEQUENCE</scope>
    <source>
        <strain evidence="2">FPRL280</strain>
    </source>
</reference>
<feature type="compositionally biased region" description="Polar residues" evidence="1">
    <location>
        <begin position="188"/>
        <end position="202"/>
    </location>
</feature>